<dbReference type="InterPro" id="IPR029066">
    <property type="entry name" value="PLP-binding_barrel"/>
</dbReference>
<evidence type="ECO:0000256" key="1">
    <source>
        <dbReference type="ARBA" id="ARBA00001933"/>
    </source>
</evidence>
<keyword evidence="2 4" id="KW-0663">Pyridoxal phosphate</keyword>
<dbReference type="NCBIfam" id="TIGR00492">
    <property type="entry name" value="alr"/>
    <property type="match status" value="1"/>
</dbReference>
<dbReference type="PATRIC" id="fig|1423725.3.peg.2061"/>
<dbReference type="Gene3D" id="3.20.20.10">
    <property type="entry name" value="Alanine racemase"/>
    <property type="match status" value="1"/>
</dbReference>
<proteinExistence type="inferred from homology"/>
<feature type="modified residue" description="N6-(pyridoxal phosphate)lysine" evidence="4 5">
    <location>
        <position position="52"/>
    </location>
</feature>
<comment type="function">
    <text evidence="4">Catalyzes the interconversion of L-alanine and D-alanine. May also act on other amino acids.</text>
</comment>
<dbReference type="Proteomes" id="UP000051015">
    <property type="component" value="Unassembled WGS sequence"/>
</dbReference>
<dbReference type="SUPFAM" id="SSF50621">
    <property type="entry name" value="Alanine racemase C-terminal domain-like"/>
    <property type="match status" value="1"/>
</dbReference>
<sequence length="387" mass="43205">MESELFMLLRKPQMLSAHRPTAAHISLEAIYHNVHKEIETIDSDTKVFAVVKANAYGYGMLEVAHVCLKAGVQGFCVATLDEALILRNNGIAAPVLVLGIVDARWAALASSLDISLAVGDIEWLKMAEPYLEAEKLKIHLALDTGMGRIGFQSPAEFKNAENYIRLHTKKFDFSGVFTHFATADGLKQTYFDEQCKRWHQFMQVLTLHPKYIHVSNTATSLFHAECNGNMIRLGMGIYGLDPSDGELELPYTLEPALRLTTKLSFVKYLSAGKSISYGATYTAKKDEWIGTLPIGYADGYPRCLQGFHVLIDNQFCEIVGRICMDQFMVRLPHKYDVNTPVVLIGSDGDKKITVQAIAKYAKTAQCEVVTRLGPRVPRIYEESSEFL</sequence>
<evidence type="ECO:0000259" key="7">
    <source>
        <dbReference type="SMART" id="SM01005"/>
    </source>
</evidence>
<dbReference type="Pfam" id="PF01168">
    <property type="entry name" value="Ala_racemase_N"/>
    <property type="match status" value="1"/>
</dbReference>
<keyword evidence="9" id="KW-1185">Reference proteome</keyword>
<dbReference type="PANTHER" id="PTHR30511:SF0">
    <property type="entry name" value="ALANINE RACEMASE, CATABOLIC-RELATED"/>
    <property type="match status" value="1"/>
</dbReference>
<dbReference type="GO" id="GO:0005829">
    <property type="term" value="C:cytosol"/>
    <property type="evidence" value="ECO:0007669"/>
    <property type="project" value="TreeGrafter"/>
</dbReference>
<comment type="catalytic activity">
    <reaction evidence="4">
        <text>L-alanine = D-alanine</text>
        <dbReference type="Rhea" id="RHEA:20249"/>
        <dbReference type="ChEBI" id="CHEBI:57416"/>
        <dbReference type="ChEBI" id="CHEBI:57972"/>
        <dbReference type="EC" id="5.1.1.1"/>
    </reaction>
</comment>
<evidence type="ECO:0000313" key="8">
    <source>
        <dbReference type="EMBL" id="KRM95398.1"/>
    </source>
</evidence>
<feature type="binding site" evidence="4 6">
    <location>
        <position position="324"/>
    </location>
    <ligand>
        <name>substrate</name>
    </ligand>
</feature>
<keyword evidence="3 4" id="KW-0413">Isomerase</keyword>
<dbReference type="HAMAP" id="MF_01201">
    <property type="entry name" value="Ala_racemase"/>
    <property type="match status" value="1"/>
</dbReference>
<dbReference type="UniPathway" id="UPA00042">
    <property type="reaction ID" value="UER00497"/>
</dbReference>
<dbReference type="GO" id="GO:0030170">
    <property type="term" value="F:pyridoxal phosphate binding"/>
    <property type="evidence" value="ECO:0007669"/>
    <property type="project" value="UniProtKB-UniRule"/>
</dbReference>
<dbReference type="GO" id="GO:0008784">
    <property type="term" value="F:alanine racemase activity"/>
    <property type="evidence" value="ECO:0007669"/>
    <property type="project" value="UniProtKB-UniRule"/>
</dbReference>
<dbReference type="Pfam" id="PF00842">
    <property type="entry name" value="Ala_racemase_C"/>
    <property type="match status" value="1"/>
</dbReference>
<dbReference type="GO" id="GO:0030632">
    <property type="term" value="P:D-alanine biosynthetic process"/>
    <property type="evidence" value="ECO:0007669"/>
    <property type="project" value="UniProtKB-UniRule"/>
</dbReference>
<dbReference type="GO" id="GO:0009252">
    <property type="term" value="P:peptidoglycan biosynthetic process"/>
    <property type="evidence" value="ECO:0007669"/>
    <property type="project" value="TreeGrafter"/>
</dbReference>
<dbReference type="STRING" id="1423725.FC19_GL002010"/>
<comment type="pathway">
    <text evidence="4">Amino-acid biosynthesis; D-alanine biosynthesis; D-alanine from L-alanine: step 1/1.</text>
</comment>
<organism evidence="8 9">
    <name type="scientific">Liquorilactobacillus aquaticus DSM 21051</name>
    <dbReference type="NCBI Taxonomy" id="1423725"/>
    <lineage>
        <taxon>Bacteria</taxon>
        <taxon>Bacillati</taxon>
        <taxon>Bacillota</taxon>
        <taxon>Bacilli</taxon>
        <taxon>Lactobacillales</taxon>
        <taxon>Lactobacillaceae</taxon>
        <taxon>Liquorilactobacillus</taxon>
    </lineage>
</organism>
<name>A0A0R2D4R5_9LACO</name>
<dbReference type="PANTHER" id="PTHR30511">
    <property type="entry name" value="ALANINE RACEMASE"/>
    <property type="match status" value="1"/>
</dbReference>
<accession>A0A0R2D4R5</accession>
<protein>
    <recommendedName>
        <fullName evidence="4">Alanine racemase</fullName>
        <ecNumber evidence="4">5.1.1.1</ecNumber>
    </recommendedName>
</protein>
<evidence type="ECO:0000256" key="2">
    <source>
        <dbReference type="ARBA" id="ARBA00022898"/>
    </source>
</evidence>
<dbReference type="Gene3D" id="2.40.37.10">
    <property type="entry name" value="Lyase, Ornithine Decarboxylase, Chain A, domain 1"/>
    <property type="match status" value="1"/>
</dbReference>
<comment type="cofactor">
    <cofactor evidence="1 4 5">
        <name>pyridoxal 5'-phosphate</name>
        <dbReference type="ChEBI" id="CHEBI:597326"/>
    </cofactor>
</comment>
<feature type="active site" description="Proton acceptor; specific for L-alanine" evidence="4">
    <location>
        <position position="277"/>
    </location>
</feature>
<reference evidence="8 9" key="1">
    <citation type="journal article" date="2015" name="Genome Announc.">
        <title>Expanding the biotechnology potential of lactobacilli through comparative genomics of 213 strains and associated genera.</title>
        <authorList>
            <person name="Sun Z."/>
            <person name="Harris H.M."/>
            <person name="McCann A."/>
            <person name="Guo C."/>
            <person name="Argimon S."/>
            <person name="Zhang W."/>
            <person name="Yang X."/>
            <person name="Jeffery I.B."/>
            <person name="Cooney J.C."/>
            <person name="Kagawa T.F."/>
            <person name="Liu W."/>
            <person name="Song Y."/>
            <person name="Salvetti E."/>
            <person name="Wrobel A."/>
            <person name="Rasinkangas P."/>
            <person name="Parkhill J."/>
            <person name="Rea M.C."/>
            <person name="O'Sullivan O."/>
            <person name="Ritari J."/>
            <person name="Douillard F.P."/>
            <person name="Paul Ross R."/>
            <person name="Yang R."/>
            <person name="Briner A.E."/>
            <person name="Felis G.E."/>
            <person name="de Vos W.M."/>
            <person name="Barrangou R."/>
            <person name="Klaenhammer T.R."/>
            <person name="Caufield P.W."/>
            <person name="Cui Y."/>
            <person name="Zhang H."/>
            <person name="O'Toole P.W."/>
        </authorList>
    </citation>
    <scope>NUCLEOTIDE SEQUENCE [LARGE SCALE GENOMIC DNA]</scope>
    <source>
        <strain evidence="8 9">DSM 21051</strain>
    </source>
</reference>
<evidence type="ECO:0000256" key="3">
    <source>
        <dbReference type="ARBA" id="ARBA00023235"/>
    </source>
</evidence>
<evidence type="ECO:0000256" key="4">
    <source>
        <dbReference type="HAMAP-Rule" id="MF_01201"/>
    </source>
</evidence>
<dbReference type="CDD" id="cd00430">
    <property type="entry name" value="PLPDE_III_AR"/>
    <property type="match status" value="1"/>
</dbReference>
<dbReference type="InterPro" id="IPR001608">
    <property type="entry name" value="Ala_racemase_N"/>
</dbReference>
<dbReference type="InterPro" id="IPR009006">
    <property type="entry name" value="Ala_racemase/Decarboxylase_C"/>
</dbReference>
<dbReference type="SMART" id="SM01005">
    <property type="entry name" value="Ala_racemase_C"/>
    <property type="match status" value="1"/>
</dbReference>
<evidence type="ECO:0000313" key="9">
    <source>
        <dbReference type="Proteomes" id="UP000051015"/>
    </source>
</evidence>
<dbReference type="PRINTS" id="PR00992">
    <property type="entry name" value="ALARACEMASE"/>
</dbReference>
<dbReference type="InterPro" id="IPR000821">
    <property type="entry name" value="Ala_racemase"/>
</dbReference>
<dbReference type="FunFam" id="3.20.20.10:FF:000002">
    <property type="entry name" value="Alanine racemase"/>
    <property type="match status" value="1"/>
</dbReference>
<dbReference type="InterPro" id="IPR011079">
    <property type="entry name" value="Ala_racemase_C"/>
</dbReference>
<feature type="domain" description="Alanine racemase C-terminal" evidence="7">
    <location>
        <begin position="256"/>
        <end position="381"/>
    </location>
</feature>
<dbReference type="AlphaFoldDB" id="A0A0R2D4R5"/>
<gene>
    <name evidence="8" type="ORF">FC19_GL002010</name>
</gene>
<comment type="similarity">
    <text evidence="4">Belongs to the alanine racemase family.</text>
</comment>
<dbReference type="EC" id="5.1.1.1" evidence="4"/>
<dbReference type="SUPFAM" id="SSF51419">
    <property type="entry name" value="PLP-binding barrel"/>
    <property type="match status" value="1"/>
</dbReference>
<evidence type="ECO:0000256" key="5">
    <source>
        <dbReference type="PIRSR" id="PIRSR600821-50"/>
    </source>
</evidence>
<comment type="caution">
    <text evidence="8">The sequence shown here is derived from an EMBL/GenBank/DDBJ whole genome shotgun (WGS) entry which is preliminary data.</text>
</comment>
<feature type="binding site" evidence="4 6">
    <location>
        <position position="148"/>
    </location>
    <ligand>
        <name>substrate</name>
    </ligand>
</feature>
<evidence type="ECO:0000256" key="6">
    <source>
        <dbReference type="PIRSR" id="PIRSR600821-52"/>
    </source>
</evidence>
<dbReference type="EMBL" id="AYZD01000027">
    <property type="protein sequence ID" value="KRM95398.1"/>
    <property type="molecule type" value="Genomic_DNA"/>
</dbReference>
<feature type="active site" description="Proton acceptor; specific for D-alanine" evidence="4">
    <location>
        <position position="52"/>
    </location>
</feature>